<keyword evidence="8" id="KW-1185">Reference proteome</keyword>
<organism evidence="7 8">
    <name type="scientific">Microbacterium oryzae</name>
    <dbReference type="NCBI Taxonomy" id="743009"/>
    <lineage>
        <taxon>Bacteria</taxon>
        <taxon>Bacillati</taxon>
        <taxon>Actinomycetota</taxon>
        <taxon>Actinomycetes</taxon>
        <taxon>Micrococcales</taxon>
        <taxon>Microbacteriaceae</taxon>
        <taxon>Microbacterium</taxon>
    </lineage>
</organism>
<evidence type="ECO:0000256" key="2">
    <source>
        <dbReference type="ARBA" id="ARBA00023015"/>
    </source>
</evidence>
<dbReference type="SUPFAM" id="SSF53850">
    <property type="entry name" value="Periplasmic binding protein-like II"/>
    <property type="match status" value="1"/>
</dbReference>
<protein>
    <submittedName>
        <fullName evidence="7">Transcriptional regulator</fullName>
    </submittedName>
</protein>
<evidence type="ECO:0000256" key="4">
    <source>
        <dbReference type="ARBA" id="ARBA00023163"/>
    </source>
</evidence>
<dbReference type="RefSeq" id="WP_156242133.1">
    <property type="nucleotide sequence ID" value="NZ_BAAAZL010000004.1"/>
</dbReference>
<evidence type="ECO:0000259" key="6">
    <source>
        <dbReference type="Pfam" id="PF03466"/>
    </source>
</evidence>
<dbReference type="Pfam" id="PF03466">
    <property type="entry name" value="LysR_substrate"/>
    <property type="match status" value="1"/>
</dbReference>
<dbReference type="PANTHER" id="PTHR30346:SF0">
    <property type="entry name" value="HCA OPERON TRANSCRIPTIONAL ACTIVATOR HCAR"/>
    <property type="match status" value="1"/>
</dbReference>
<dbReference type="EMBL" id="CP032550">
    <property type="protein sequence ID" value="QGU27634.1"/>
    <property type="molecule type" value="Genomic_DNA"/>
</dbReference>
<dbReference type="Gene3D" id="3.40.190.10">
    <property type="entry name" value="Periplasmic binding protein-like II"/>
    <property type="match status" value="2"/>
</dbReference>
<keyword evidence="2" id="KW-0805">Transcription regulation</keyword>
<dbReference type="AlphaFoldDB" id="A0A6I6E0F9"/>
<dbReference type="KEGG" id="moj:D7D94_08105"/>
<keyword evidence="4" id="KW-0804">Transcription</keyword>
<comment type="similarity">
    <text evidence="1">Belongs to the LysR transcriptional regulatory family.</text>
</comment>
<name>A0A6I6E0F9_9MICO</name>
<keyword evidence="3" id="KW-0238">DNA-binding</keyword>
<feature type="region of interest" description="Disordered" evidence="5">
    <location>
        <begin position="1"/>
        <end position="46"/>
    </location>
</feature>
<evidence type="ECO:0000313" key="8">
    <source>
        <dbReference type="Proteomes" id="UP000422989"/>
    </source>
</evidence>
<sequence length="238" mass="25657">MAHRKASAPRGGGARQPRKTTRSATPRRADVQRPAPAPVEDPRTFRLGVIPGATPGRWVDRWHERKPHVHLELVPLAVAEQRSALDEGRVDAAIVRRPLEEDGLHVIAMYDELPVVVVASDSDLTVVDELEASDLAGSVLIVPKDDVLGPLDLAGTIPPVFEAPGTTEDAIATVATGVGVTVVPMSLARLHHRRDVTYRPLVGGPVSAVAFAWLRDRDSDDVQDFVGILRGRTANSSR</sequence>
<feature type="domain" description="LysR substrate-binding" evidence="6">
    <location>
        <begin position="43"/>
        <end position="232"/>
    </location>
</feature>
<evidence type="ECO:0000256" key="5">
    <source>
        <dbReference type="SAM" id="MobiDB-lite"/>
    </source>
</evidence>
<dbReference type="OrthoDB" id="3388207at2"/>
<dbReference type="PANTHER" id="PTHR30346">
    <property type="entry name" value="TRANSCRIPTIONAL DUAL REGULATOR HCAR-RELATED"/>
    <property type="match status" value="1"/>
</dbReference>
<dbReference type="InterPro" id="IPR005119">
    <property type="entry name" value="LysR_subst-bd"/>
</dbReference>
<dbReference type="Proteomes" id="UP000422989">
    <property type="component" value="Chromosome"/>
</dbReference>
<evidence type="ECO:0000313" key="7">
    <source>
        <dbReference type="EMBL" id="QGU27634.1"/>
    </source>
</evidence>
<dbReference type="GO" id="GO:0032993">
    <property type="term" value="C:protein-DNA complex"/>
    <property type="evidence" value="ECO:0007669"/>
    <property type="project" value="TreeGrafter"/>
</dbReference>
<evidence type="ECO:0000256" key="1">
    <source>
        <dbReference type="ARBA" id="ARBA00009437"/>
    </source>
</evidence>
<gene>
    <name evidence="7" type="ORF">D7D94_08105</name>
</gene>
<dbReference type="GO" id="GO:0003677">
    <property type="term" value="F:DNA binding"/>
    <property type="evidence" value="ECO:0007669"/>
    <property type="project" value="UniProtKB-KW"/>
</dbReference>
<reference evidence="7 8" key="1">
    <citation type="submission" date="2018-09" db="EMBL/GenBank/DDBJ databases">
        <title>Whole genome sequencing of Microbacterium oryzae strain MB-10T.</title>
        <authorList>
            <person name="Das S.K."/>
        </authorList>
    </citation>
    <scope>NUCLEOTIDE SEQUENCE [LARGE SCALE GENOMIC DNA]</scope>
    <source>
        <strain evidence="7 8">MB-10</strain>
    </source>
</reference>
<dbReference type="GO" id="GO:0003700">
    <property type="term" value="F:DNA-binding transcription factor activity"/>
    <property type="evidence" value="ECO:0007669"/>
    <property type="project" value="TreeGrafter"/>
</dbReference>
<proteinExistence type="inferred from homology"/>
<evidence type="ECO:0000256" key="3">
    <source>
        <dbReference type="ARBA" id="ARBA00023125"/>
    </source>
</evidence>
<accession>A0A6I6E0F9</accession>